<comment type="caution">
    <text evidence="1">The sequence shown here is derived from an EMBL/GenBank/DDBJ whole genome shotgun (WGS) entry which is preliminary data.</text>
</comment>
<reference evidence="1 2" key="1">
    <citation type="submission" date="2020-10" db="EMBL/GenBank/DDBJ databases">
        <title>The Coptis chinensis genome and diversification of protoberbering-type alkaloids.</title>
        <authorList>
            <person name="Wang B."/>
            <person name="Shu S."/>
            <person name="Song C."/>
            <person name="Liu Y."/>
        </authorList>
    </citation>
    <scope>NUCLEOTIDE SEQUENCE [LARGE SCALE GENOMIC DNA]</scope>
    <source>
        <strain evidence="1">HL-2020</strain>
        <tissue evidence="1">Leaf</tissue>
    </source>
</reference>
<organism evidence="1 2">
    <name type="scientific">Coptis chinensis</name>
    <dbReference type="NCBI Taxonomy" id="261450"/>
    <lineage>
        <taxon>Eukaryota</taxon>
        <taxon>Viridiplantae</taxon>
        <taxon>Streptophyta</taxon>
        <taxon>Embryophyta</taxon>
        <taxon>Tracheophyta</taxon>
        <taxon>Spermatophyta</taxon>
        <taxon>Magnoliopsida</taxon>
        <taxon>Ranunculales</taxon>
        <taxon>Ranunculaceae</taxon>
        <taxon>Coptidoideae</taxon>
        <taxon>Coptis</taxon>
    </lineage>
</organism>
<dbReference type="EMBL" id="JADFTS010000005">
    <property type="protein sequence ID" value="KAF9604134.1"/>
    <property type="molecule type" value="Genomic_DNA"/>
</dbReference>
<dbReference type="PANTHER" id="PTHR46366:SF1">
    <property type="entry name" value="PDZ DOMAIN-CONTAINING PROTEIN C1685.05"/>
    <property type="match status" value="1"/>
</dbReference>
<evidence type="ECO:0000313" key="2">
    <source>
        <dbReference type="Proteomes" id="UP000631114"/>
    </source>
</evidence>
<gene>
    <name evidence="1" type="ORF">IFM89_002809</name>
</gene>
<dbReference type="OrthoDB" id="4217619at2759"/>
<name>A0A835LUU0_9MAGN</name>
<accession>A0A835LUU0</accession>
<evidence type="ECO:0000313" key="1">
    <source>
        <dbReference type="EMBL" id="KAF9604134.1"/>
    </source>
</evidence>
<keyword evidence="2" id="KW-1185">Reference proteome</keyword>
<sequence length="204" mass="22508">MKLATSSGLGQQVQEGEKKCLNSELWHACAGPLPSDSCKKTLPRAIHLAPSNYTLRFDAGVALQKFSAFTLQKTKRTADEGRDPISFFSPFVSAPRSSLCVHSFRLYLENPCAALNVGSVDYPRYRATNMEVIELDTNFGSTFSGVLTDDRGRVQAIWGSFSTQLKYGGSTSEDHQFVRGIPVFAISEVLDQIISGGQEFWTKR</sequence>
<proteinExistence type="predicted"/>
<dbReference type="Proteomes" id="UP000631114">
    <property type="component" value="Unassembled WGS sequence"/>
</dbReference>
<protein>
    <submittedName>
        <fullName evidence="1">Uncharacterized protein</fullName>
    </submittedName>
</protein>
<dbReference type="AlphaFoldDB" id="A0A835LUU0"/>
<dbReference type="PANTHER" id="PTHR46366">
    <property type="entry name" value="PRO-APOPTOTIC SERINE PROTEASE NMA111"/>
    <property type="match status" value="1"/>
</dbReference>